<dbReference type="Proteomes" id="UP000280834">
    <property type="component" value="Unassembled WGS sequence"/>
</dbReference>
<evidence type="ECO:0000313" key="2">
    <source>
        <dbReference type="Proteomes" id="UP000280834"/>
    </source>
</evidence>
<protein>
    <submittedName>
        <fullName evidence="3">Transposase</fullName>
    </submittedName>
</protein>
<organism evidence="3">
    <name type="scientific">Brugia timori</name>
    <dbReference type="NCBI Taxonomy" id="42155"/>
    <lineage>
        <taxon>Eukaryota</taxon>
        <taxon>Metazoa</taxon>
        <taxon>Ecdysozoa</taxon>
        <taxon>Nematoda</taxon>
        <taxon>Chromadorea</taxon>
        <taxon>Rhabditida</taxon>
        <taxon>Spirurina</taxon>
        <taxon>Spiruromorpha</taxon>
        <taxon>Filarioidea</taxon>
        <taxon>Onchocercidae</taxon>
        <taxon>Brugia</taxon>
    </lineage>
</organism>
<sequence>MRGSHQSPRATAVPRCERFSDARARGRVRTKSLRKPDLGADWNVSLRRARQDAGPARLDKWRREKRTLD</sequence>
<reference evidence="3" key="1">
    <citation type="submission" date="2017-02" db="UniProtKB">
        <authorList>
            <consortium name="WormBaseParasite"/>
        </authorList>
    </citation>
    <scope>IDENTIFICATION</scope>
</reference>
<dbReference type="WBParaSite" id="BTMF_0000641701-mRNA-1">
    <property type="protein sequence ID" value="BTMF_0000641701-mRNA-1"/>
    <property type="gene ID" value="BTMF_0000641701"/>
</dbReference>
<proteinExistence type="predicted"/>
<dbReference type="EMBL" id="UZAG01006225">
    <property type="protein sequence ID" value="VDO18336.1"/>
    <property type="molecule type" value="Genomic_DNA"/>
</dbReference>
<dbReference type="AlphaFoldDB" id="A0A0R3QJ21"/>
<gene>
    <name evidence="1" type="ORF">BTMF_LOCUS5655</name>
</gene>
<name>A0A0R3QJ21_9BILA</name>
<keyword evidence="2" id="KW-1185">Reference proteome</keyword>
<evidence type="ECO:0000313" key="3">
    <source>
        <dbReference type="WBParaSite" id="BTMF_0000641701-mRNA-1"/>
    </source>
</evidence>
<reference evidence="1 2" key="2">
    <citation type="submission" date="2018-11" db="EMBL/GenBank/DDBJ databases">
        <authorList>
            <consortium name="Pathogen Informatics"/>
        </authorList>
    </citation>
    <scope>NUCLEOTIDE SEQUENCE [LARGE SCALE GENOMIC DNA]</scope>
</reference>
<evidence type="ECO:0000313" key="1">
    <source>
        <dbReference type="EMBL" id="VDO18336.1"/>
    </source>
</evidence>
<accession>A0A0R3QJ21</accession>